<dbReference type="Gene3D" id="3.90.550.10">
    <property type="entry name" value="Spore Coat Polysaccharide Biosynthesis Protein SpsA, Chain A"/>
    <property type="match status" value="1"/>
</dbReference>
<gene>
    <name evidence="4" type="ORF">GCM10025866_31610</name>
</gene>
<dbReference type="Pfam" id="PF12804">
    <property type="entry name" value="NTP_transf_3"/>
    <property type="match status" value="1"/>
</dbReference>
<dbReference type="InterPro" id="IPR029044">
    <property type="entry name" value="Nucleotide-diphossugar_trans"/>
</dbReference>
<dbReference type="PANTHER" id="PTHR19136">
    <property type="entry name" value="MOLYBDENUM COFACTOR GUANYLYLTRANSFERASE"/>
    <property type="match status" value="1"/>
</dbReference>
<dbReference type="RefSeq" id="WP_286277198.1">
    <property type="nucleotide sequence ID" value="NZ_AP027731.1"/>
</dbReference>
<dbReference type="Proteomes" id="UP001321498">
    <property type="component" value="Chromosome"/>
</dbReference>
<accession>A0ABM8GFX5</accession>
<evidence type="ECO:0000313" key="5">
    <source>
        <dbReference type="Proteomes" id="UP001321498"/>
    </source>
</evidence>
<keyword evidence="5" id="KW-1185">Reference proteome</keyword>
<dbReference type="EMBL" id="AP027731">
    <property type="protein sequence ID" value="BDZ47252.1"/>
    <property type="molecule type" value="Genomic_DNA"/>
</dbReference>
<evidence type="ECO:0000256" key="1">
    <source>
        <dbReference type="ARBA" id="ARBA00022679"/>
    </source>
</evidence>
<keyword evidence="4" id="KW-0548">Nucleotidyltransferase</keyword>
<feature type="domain" description="MobA-like NTP transferase" evidence="3">
    <location>
        <begin position="3"/>
        <end position="159"/>
    </location>
</feature>
<organism evidence="4 5">
    <name type="scientific">Naasia aerilata</name>
    <dbReference type="NCBI Taxonomy" id="1162966"/>
    <lineage>
        <taxon>Bacteria</taxon>
        <taxon>Bacillati</taxon>
        <taxon>Actinomycetota</taxon>
        <taxon>Actinomycetes</taxon>
        <taxon>Micrococcales</taxon>
        <taxon>Microbacteriaceae</taxon>
        <taxon>Naasia</taxon>
    </lineage>
</organism>
<protein>
    <submittedName>
        <fullName evidence="4">Molybdenum cofactor guanylyltransferase</fullName>
    </submittedName>
</protein>
<evidence type="ECO:0000313" key="4">
    <source>
        <dbReference type="EMBL" id="BDZ47252.1"/>
    </source>
</evidence>
<feature type="region of interest" description="Disordered" evidence="2">
    <location>
        <begin position="181"/>
        <end position="202"/>
    </location>
</feature>
<name>A0ABM8GFX5_9MICO</name>
<dbReference type="InterPro" id="IPR025877">
    <property type="entry name" value="MobA-like_NTP_Trfase"/>
</dbReference>
<dbReference type="SUPFAM" id="SSF53448">
    <property type="entry name" value="Nucleotide-diphospho-sugar transferases"/>
    <property type="match status" value="1"/>
</dbReference>
<evidence type="ECO:0000256" key="2">
    <source>
        <dbReference type="SAM" id="MobiDB-lite"/>
    </source>
</evidence>
<proteinExistence type="predicted"/>
<dbReference type="GO" id="GO:0016779">
    <property type="term" value="F:nucleotidyltransferase activity"/>
    <property type="evidence" value="ECO:0007669"/>
    <property type="project" value="UniProtKB-KW"/>
</dbReference>
<dbReference type="PANTHER" id="PTHR19136:SF81">
    <property type="entry name" value="MOLYBDENUM COFACTOR GUANYLYLTRANSFERASE"/>
    <property type="match status" value="1"/>
</dbReference>
<sequence length="202" mass="20684">MRALILAGGRASRLAGRDKTALQYGSRTLLEHAVAAAQAARECVIVGPVSPFPAIRAVLEEPRYGGPVAALAAGLAALTPAEDGDILVLAADQPRVTEAVPALLAAAGGTAAAWVAVDEAGRRQPLLALYREDALRAAVASLGDEVAGASLRRLLAQLPEVAEVPLADRLTADVDTPEDAARAGIPGFGVLSEEGIPRKDHP</sequence>
<keyword evidence="1" id="KW-0808">Transferase</keyword>
<reference evidence="5" key="1">
    <citation type="journal article" date="2019" name="Int. J. Syst. Evol. Microbiol.">
        <title>The Global Catalogue of Microorganisms (GCM) 10K type strain sequencing project: providing services to taxonomists for standard genome sequencing and annotation.</title>
        <authorList>
            <consortium name="The Broad Institute Genomics Platform"/>
            <consortium name="The Broad Institute Genome Sequencing Center for Infectious Disease"/>
            <person name="Wu L."/>
            <person name="Ma J."/>
        </authorList>
    </citation>
    <scope>NUCLEOTIDE SEQUENCE [LARGE SCALE GENOMIC DNA]</scope>
    <source>
        <strain evidence="5">NBRC 108725</strain>
    </source>
</reference>
<evidence type="ECO:0000259" key="3">
    <source>
        <dbReference type="Pfam" id="PF12804"/>
    </source>
</evidence>